<feature type="region of interest" description="Disordered" evidence="1">
    <location>
        <begin position="179"/>
        <end position="233"/>
    </location>
</feature>
<feature type="region of interest" description="Disordered" evidence="1">
    <location>
        <begin position="1414"/>
        <end position="1487"/>
    </location>
</feature>
<name>A0A395NFK4_TRIAR</name>
<feature type="compositionally biased region" description="Basic and acidic residues" evidence="1">
    <location>
        <begin position="1329"/>
        <end position="1342"/>
    </location>
</feature>
<dbReference type="OrthoDB" id="5368821at2759"/>
<feature type="domain" description="DUF7357" evidence="2">
    <location>
        <begin position="6"/>
        <end position="140"/>
    </location>
</feature>
<gene>
    <name evidence="3" type="ORF">TARUN_7631</name>
</gene>
<feature type="compositionally biased region" description="Acidic residues" evidence="1">
    <location>
        <begin position="506"/>
        <end position="515"/>
    </location>
</feature>
<feature type="compositionally biased region" description="Acidic residues" evidence="1">
    <location>
        <begin position="246"/>
        <end position="266"/>
    </location>
</feature>
<feature type="compositionally biased region" description="Acidic residues" evidence="1">
    <location>
        <begin position="214"/>
        <end position="233"/>
    </location>
</feature>
<proteinExistence type="predicted"/>
<feature type="compositionally biased region" description="Acidic residues" evidence="1">
    <location>
        <begin position="438"/>
        <end position="480"/>
    </location>
</feature>
<feature type="compositionally biased region" description="Low complexity" evidence="1">
    <location>
        <begin position="1216"/>
        <end position="1225"/>
    </location>
</feature>
<dbReference type="InterPro" id="IPR055781">
    <property type="entry name" value="DUF7357"/>
</dbReference>
<feature type="compositionally biased region" description="Acidic residues" evidence="1">
    <location>
        <begin position="699"/>
        <end position="713"/>
    </location>
</feature>
<feature type="region of interest" description="Disordered" evidence="1">
    <location>
        <begin position="434"/>
        <end position="652"/>
    </location>
</feature>
<dbReference type="STRING" id="490622.A0A395NFK4"/>
<sequence length="1497" mass="164353">MQPQDIRLRLVIRRHGLPEVKLVWPCSCSEDLTISKVLEQVNEVVPLESGEWGLEDYAVELADGKGGTFECLHFQQVGRILKDEDQVLIRSLLTGDLKRRRLSGRHQISDDGRHLVDGLAFGRSWVRAPRDRPQIELPPRKRVRITYDAEDDDEEQEQFLLEASRSSRPEDLRSVRILDHHNDDEDDSQDYEDHPDDSTSMSEASPDRRPRIEDDSEEGEMDDYTDEEGNDGDLETELRLLREDAGSDDYDSHEEDDGDAEDEDTPDANLISTSTAEALMPSHMMPDTSIASTAIEPFSHVPVPALIQVFRPAFPVLSNTELALALMRANLNPRKAFMSLDMLYNSCLEFNQMMDISSRLLAPYFPVRFENGVVFASQADALQSISGQFVNEIDGRSKLLIEEVKEIEDSAEDSTMNGVSVFPTASNLIHQMSSDVASDSDFDSSEAEEDASGEEESESDSESDSSDDSLDNDSSSDEEGQGQTSDQPVAAPANGKSEDLSSNESSSDDDSDDSSGSDAENGAVDGHDVQGKSPSSSSDPSSSDSSDSDSTDESGSESEFESESESDSESESGSESGVEEISSKRPVQPQVQQQTVAATAARPDQVQPSGTPQPTGLTRTQKRNARRKRNKAFKELQSDQPGLATNGEGGAMSGDFLARKKALLDAILNETHDGDAVAGEAAEMEDAPHSDVPAAGEPQEMEMDAQNEGETEVSDPKEKLAKRHSRVDLGAGRRLVFGALGLKTPKSKADEQDIRNSLMKDVRPLVNPRAVQDGGSDANAAVPSDDKDEDPDAWREKIIYKAVECCHENMTLSEPPFPFVQRWDPQQKYDAMRKRKRASENYQADTSYDDSAYYYDDEVEEDHYARENRKKSKKKKGKSVSLQNGNASQDEQDVVLNYDEAPIKSSQFTDADDLPSLPKDVKTLPLLERGSAQPGMVITWNQLVMSKATKWQPEMLPITGLIVPGGEDDNIHVILARRDREDNERVYDEVTGERIYDKFEVPDLDEANEEEDTGFRSLQWAEMIEPRLLQRAPSDGAATVESEMPPRHVQVSEFQREEDALESRFSTGQVRAAIEDDLMHDSFGTQANLESISIQSGQRLPRLDQSMSEVQISTASNSFEHLGHLNSNNLSRAVDAHLEHALTVAANPQNAHSPNLNRWTEREGDAAADQEAELGNSLADAMAEEVSNSNTLTSKMTQRSEEEVEEGGDGEGGRGSSRSNEGASSMVSQSNAIIASSQFSIPSGRQPRTTYSIEEALQNETIIPETLPQLRETTPTPDNSKSQATPSSPSSSSPFPSLEQIFMSAQPTQSSGRRRETPSLSASQSLPVRDVEYEEAMRKLDEGNESDAPPAKKEEEDEVDSKLFPNATQPSLHTGLMDEGFPAAQISLSQSEKRIGDTSPFVIPAGSQVIILSSSPASSGGVPDEDNGAEYDGAGLGQRRGTLPTGPGWVRKGARHGRDTSNNQKRDTAATTSRTIRRRRSEKEHLSLAPLVSAITY</sequence>
<feature type="region of interest" description="Disordered" evidence="1">
    <location>
        <begin position="745"/>
        <end position="793"/>
    </location>
</feature>
<feature type="compositionally biased region" description="Polar residues" evidence="1">
    <location>
        <begin position="1226"/>
        <end position="1252"/>
    </location>
</feature>
<feature type="compositionally biased region" description="Polar residues" evidence="1">
    <location>
        <begin position="606"/>
        <end position="619"/>
    </location>
</feature>
<reference evidence="3 4" key="1">
    <citation type="journal article" date="2018" name="PLoS Pathog.">
        <title>Evolution of structural diversity of trichothecenes, a family of toxins produced by plant pathogenic and entomopathogenic fungi.</title>
        <authorList>
            <person name="Proctor R.H."/>
            <person name="McCormick S.P."/>
            <person name="Kim H.S."/>
            <person name="Cardoza R.E."/>
            <person name="Stanley A.M."/>
            <person name="Lindo L."/>
            <person name="Kelly A."/>
            <person name="Brown D.W."/>
            <person name="Lee T."/>
            <person name="Vaughan M.M."/>
            <person name="Alexander N.J."/>
            <person name="Busman M."/>
            <person name="Gutierrez S."/>
        </authorList>
    </citation>
    <scope>NUCLEOTIDE SEQUENCE [LARGE SCALE GENOMIC DNA]</scope>
    <source>
        <strain evidence="3 4">IBT 40837</strain>
    </source>
</reference>
<feature type="compositionally biased region" description="Acidic residues" evidence="1">
    <location>
        <begin position="184"/>
        <end position="195"/>
    </location>
</feature>
<keyword evidence="4" id="KW-1185">Reference proteome</keyword>
<feature type="region of interest" description="Disordered" evidence="1">
    <location>
        <begin position="148"/>
        <end position="167"/>
    </location>
</feature>
<feature type="region of interest" description="Disordered" evidence="1">
    <location>
        <begin position="864"/>
        <end position="892"/>
    </location>
</feature>
<feature type="region of interest" description="Disordered" evidence="1">
    <location>
        <begin position="680"/>
        <end position="725"/>
    </location>
</feature>
<comment type="caution">
    <text evidence="3">The sequence shown here is derived from an EMBL/GenBank/DDBJ whole genome shotgun (WGS) entry which is preliminary data.</text>
</comment>
<organism evidence="3 4">
    <name type="scientific">Trichoderma arundinaceum</name>
    <dbReference type="NCBI Taxonomy" id="490622"/>
    <lineage>
        <taxon>Eukaryota</taxon>
        <taxon>Fungi</taxon>
        <taxon>Dikarya</taxon>
        <taxon>Ascomycota</taxon>
        <taxon>Pezizomycotina</taxon>
        <taxon>Sordariomycetes</taxon>
        <taxon>Hypocreomycetidae</taxon>
        <taxon>Hypocreales</taxon>
        <taxon>Hypocreaceae</taxon>
        <taxon>Trichoderma</taxon>
    </lineage>
</organism>
<feature type="compositionally biased region" description="Acidic residues" evidence="1">
    <location>
        <begin position="148"/>
        <end position="157"/>
    </location>
</feature>
<feature type="region of interest" description="Disordered" evidence="1">
    <location>
        <begin position="245"/>
        <end position="268"/>
    </location>
</feature>
<dbReference type="Proteomes" id="UP000266272">
    <property type="component" value="Unassembled WGS sequence"/>
</dbReference>
<feature type="compositionally biased region" description="Basic residues" evidence="1">
    <location>
        <begin position="620"/>
        <end position="631"/>
    </location>
</feature>
<dbReference type="EMBL" id="PXOA01000516">
    <property type="protein sequence ID" value="RFU74617.1"/>
    <property type="molecule type" value="Genomic_DNA"/>
</dbReference>
<evidence type="ECO:0000259" key="2">
    <source>
        <dbReference type="Pfam" id="PF24054"/>
    </source>
</evidence>
<feature type="compositionally biased region" description="Low complexity" evidence="1">
    <location>
        <begin position="573"/>
        <end position="603"/>
    </location>
</feature>
<feature type="compositionally biased region" description="Basic and acidic residues" evidence="1">
    <location>
        <begin position="1456"/>
        <end position="1468"/>
    </location>
</feature>
<feature type="compositionally biased region" description="Basic residues" evidence="1">
    <location>
        <begin position="868"/>
        <end position="878"/>
    </location>
</feature>
<feature type="compositionally biased region" description="Low complexity" evidence="1">
    <location>
        <begin position="1286"/>
        <end position="1297"/>
    </location>
</feature>
<protein>
    <recommendedName>
        <fullName evidence="2">DUF7357 domain-containing protein</fullName>
    </recommendedName>
</protein>
<feature type="compositionally biased region" description="Low complexity" evidence="1">
    <location>
        <begin position="533"/>
        <end position="545"/>
    </location>
</feature>
<evidence type="ECO:0000313" key="3">
    <source>
        <dbReference type="EMBL" id="RFU74617.1"/>
    </source>
</evidence>
<feature type="compositionally biased region" description="Acidic residues" evidence="1">
    <location>
        <begin position="546"/>
        <end position="572"/>
    </location>
</feature>
<dbReference type="Pfam" id="PF24054">
    <property type="entry name" value="DUF7357"/>
    <property type="match status" value="1"/>
</dbReference>
<accession>A0A395NFK4</accession>
<evidence type="ECO:0000256" key="1">
    <source>
        <dbReference type="SAM" id="MobiDB-lite"/>
    </source>
</evidence>
<feature type="compositionally biased region" description="Polar residues" evidence="1">
    <location>
        <begin position="1271"/>
        <end position="1285"/>
    </location>
</feature>
<evidence type="ECO:0000313" key="4">
    <source>
        <dbReference type="Proteomes" id="UP000266272"/>
    </source>
</evidence>
<feature type="region of interest" description="Disordered" evidence="1">
    <location>
        <begin position="1184"/>
        <end position="1377"/>
    </location>
</feature>
<feature type="compositionally biased region" description="Polar residues" evidence="1">
    <location>
        <begin position="1186"/>
        <end position="1197"/>
    </location>
</feature>
<feature type="compositionally biased region" description="Basic and acidic residues" evidence="1">
    <location>
        <begin position="747"/>
        <end position="763"/>
    </location>
</feature>